<dbReference type="Proteomes" id="UP001234297">
    <property type="component" value="Chromosome 3"/>
</dbReference>
<evidence type="ECO:0000313" key="2">
    <source>
        <dbReference type="Proteomes" id="UP001234297"/>
    </source>
</evidence>
<comment type="caution">
    <text evidence="1">The sequence shown here is derived from an EMBL/GenBank/DDBJ whole genome shotgun (WGS) entry which is preliminary data.</text>
</comment>
<organism evidence="1 2">
    <name type="scientific">Persea americana</name>
    <name type="common">Avocado</name>
    <dbReference type="NCBI Taxonomy" id="3435"/>
    <lineage>
        <taxon>Eukaryota</taxon>
        <taxon>Viridiplantae</taxon>
        <taxon>Streptophyta</taxon>
        <taxon>Embryophyta</taxon>
        <taxon>Tracheophyta</taxon>
        <taxon>Spermatophyta</taxon>
        <taxon>Magnoliopsida</taxon>
        <taxon>Magnoliidae</taxon>
        <taxon>Laurales</taxon>
        <taxon>Lauraceae</taxon>
        <taxon>Persea</taxon>
    </lineage>
</organism>
<evidence type="ECO:0000313" key="1">
    <source>
        <dbReference type="EMBL" id="KAJ8634596.1"/>
    </source>
</evidence>
<name>A0ACC2LNI8_PERAE</name>
<protein>
    <submittedName>
        <fullName evidence="1">Uncharacterized protein</fullName>
    </submittedName>
</protein>
<reference evidence="1 2" key="1">
    <citation type="journal article" date="2022" name="Hortic Res">
        <title>A haplotype resolved chromosomal level avocado genome allows analysis of novel avocado genes.</title>
        <authorList>
            <person name="Nath O."/>
            <person name="Fletcher S.J."/>
            <person name="Hayward A."/>
            <person name="Shaw L.M."/>
            <person name="Masouleh A.K."/>
            <person name="Furtado A."/>
            <person name="Henry R.J."/>
            <person name="Mitter N."/>
        </authorList>
    </citation>
    <scope>NUCLEOTIDE SEQUENCE [LARGE SCALE GENOMIC DNA]</scope>
    <source>
        <strain evidence="2">cv. Hass</strain>
    </source>
</reference>
<dbReference type="EMBL" id="CM056811">
    <property type="protein sequence ID" value="KAJ8634596.1"/>
    <property type="molecule type" value="Genomic_DNA"/>
</dbReference>
<sequence>MAASTTGKESTIPPPIIGKAGRYTVFLTPPSTPKPPQKPTSDSPKIPPQTASPRIPPPVQPPPQQFDKKPSPNSSTLFGFFWNAVARVQDVHSSVDEYLADWFGLNQSRYQWALNDYYESKGIEKEGANPKEMANKV</sequence>
<keyword evidence="2" id="KW-1185">Reference proteome</keyword>
<accession>A0ACC2LNI8</accession>
<proteinExistence type="predicted"/>
<gene>
    <name evidence="1" type="ORF">MRB53_008863</name>
</gene>